<dbReference type="SUPFAM" id="SSF46785">
    <property type="entry name" value="Winged helix' DNA-binding domain"/>
    <property type="match status" value="1"/>
</dbReference>
<dbReference type="Proteomes" id="UP000008206">
    <property type="component" value="Plasmid Cy782202"/>
</dbReference>
<geneLocation type="plasmid" evidence="1 2">
    <name>Cy782202</name>
</geneLocation>
<accession>E0UN50</accession>
<reference evidence="2" key="1">
    <citation type="journal article" date="2011" name="MBio">
        <title>Novel metabolic attributes of the genus Cyanothece, comprising a group of unicellular nitrogen-fixing Cyanobacteria.</title>
        <authorList>
            <person name="Bandyopadhyay A."/>
            <person name="Elvitigala T."/>
            <person name="Welsh E."/>
            <person name="Stockel J."/>
            <person name="Liberton M."/>
            <person name="Min H."/>
            <person name="Sherman L.A."/>
            <person name="Pakrasi H.B."/>
        </authorList>
    </citation>
    <scope>NUCLEOTIDE SEQUENCE [LARGE SCALE GENOMIC DNA]</scope>
    <source>
        <strain evidence="2">PCC 7822</strain>
        <plasmid evidence="2">Cy782202</plasmid>
    </source>
</reference>
<sequence length="100" mass="11512">MASNFFSQHGNNKNVLKNRKKLIKICIIKATPGPDTKTLILKLLRQHPFGMTVTEISQALNRPVSMVNICLRELHSLKEISPQADKRRWSVYAVSRKREK</sequence>
<protein>
    <submittedName>
        <fullName evidence="1">Uncharacterized protein</fullName>
    </submittedName>
</protein>
<proteinExistence type="predicted"/>
<dbReference type="HOGENOM" id="CLU_2301154_0_0_3"/>
<keyword evidence="2" id="KW-1185">Reference proteome</keyword>
<evidence type="ECO:0000313" key="1">
    <source>
        <dbReference type="EMBL" id="ADN18380.1"/>
    </source>
</evidence>
<dbReference type="InterPro" id="IPR036390">
    <property type="entry name" value="WH_DNA-bd_sf"/>
</dbReference>
<dbReference type="KEGG" id="cyj:Cyan7822_6629"/>
<gene>
    <name evidence="1" type="ordered locus">Cyan7822_6629</name>
</gene>
<dbReference type="InterPro" id="IPR036388">
    <property type="entry name" value="WH-like_DNA-bd_sf"/>
</dbReference>
<organism evidence="1 2">
    <name type="scientific">Gloeothece verrucosa (strain PCC 7822)</name>
    <name type="common">Cyanothece sp. (strain PCC 7822)</name>
    <dbReference type="NCBI Taxonomy" id="497965"/>
    <lineage>
        <taxon>Bacteria</taxon>
        <taxon>Bacillati</taxon>
        <taxon>Cyanobacteriota</taxon>
        <taxon>Cyanophyceae</taxon>
        <taxon>Oscillatoriophycideae</taxon>
        <taxon>Chroococcales</taxon>
        <taxon>Aphanothecaceae</taxon>
        <taxon>Gloeothece</taxon>
        <taxon>Gloeothece verrucosa</taxon>
    </lineage>
</organism>
<dbReference type="EMBL" id="CP002200">
    <property type="protein sequence ID" value="ADN18380.1"/>
    <property type="molecule type" value="Genomic_DNA"/>
</dbReference>
<evidence type="ECO:0000313" key="2">
    <source>
        <dbReference type="Proteomes" id="UP000008206"/>
    </source>
</evidence>
<name>E0UN50_GLOV7</name>
<dbReference type="AlphaFoldDB" id="E0UN50"/>
<keyword evidence="1" id="KW-0614">Plasmid</keyword>
<dbReference type="Gene3D" id="1.10.10.10">
    <property type="entry name" value="Winged helix-like DNA-binding domain superfamily/Winged helix DNA-binding domain"/>
    <property type="match status" value="1"/>
</dbReference>